<protein>
    <submittedName>
        <fullName evidence="1">ADP-heptose:LPS heptosyltransferase</fullName>
    </submittedName>
</protein>
<dbReference type="SUPFAM" id="SSF53756">
    <property type="entry name" value="UDP-Glycosyltransferase/glycogen phosphorylase"/>
    <property type="match status" value="1"/>
</dbReference>
<evidence type="ECO:0000313" key="1">
    <source>
        <dbReference type="EMBL" id="KMQ80258.1"/>
    </source>
</evidence>
<evidence type="ECO:0000313" key="2">
    <source>
        <dbReference type="Proteomes" id="UP000242951"/>
    </source>
</evidence>
<keyword evidence="2" id="KW-1185">Reference proteome</keyword>
<reference evidence="1 2" key="1">
    <citation type="submission" date="2015-06" db="EMBL/GenBank/DDBJ databases">
        <title>Comparative genomics of Burkholderia leaf nodule symbionts.</title>
        <authorList>
            <person name="Carlier A."/>
            <person name="Eberl L."/>
            <person name="Pinto-Carbo M."/>
        </authorList>
    </citation>
    <scope>NUCLEOTIDE SEQUENCE [LARGE SCALE GENOMIC DNA]</scope>
    <source>
        <strain evidence="1 2">UZHbot3</strain>
    </source>
</reference>
<gene>
    <name evidence="1" type="ORF">BPMI_00194c</name>
</gene>
<dbReference type="Gene3D" id="3.40.50.2000">
    <property type="entry name" value="Glycogen Phosphorylase B"/>
    <property type="match status" value="1"/>
</dbReference>
<comment type="caution">
    <text evidence="1">The sequence shown here is derived from an EMBL/GenBank/DDBJ whole genome shotgun (WGS) entry which is preliminary data.</text>
</comment>
<dbReference type="Proteomes" id="UP000242951">
    <property type="component" value="Unassembled WGS sequence"/>
</dbReference>
<dbReference type="EMBL" id="LELG01000123">
    <property type="protein sequence ID" value="KMQ80258.1"/>
    <property type="molecule type" value="Genomic_DNA"/>
</dbReference>
<sequence length="345" mass="37995">MTPAFDHLDDAHALAHAGSLLSGAGEIVAPYDLEVSGASASGFSVLPDVFNAGIAPFDADYAHAREVHLINAFGISLGDSIIGLSALFALKRLHPPLRFTVYRPARSPRYVQRLYELAAPMFGKIVDLPVSLARLPADALKIDIGNQVFWPRFASMPMIDFFLWAIGVAPASVPARDKRNRWLADLPLPPLMPEEPPYVLFCPAASTPVRSIPEPIRAHIVDRVWKKFGRPVLGFGAVDHAHYRDIATQSRESNIADYFAWVKHARYVVTSDTAALHIAAGFDVPATSIFTTIASRMRARDYTNCVSIELLLPELQGVHSSAREADLEALRRIYGAYDWHTMPFA</sequence>
<organism evidence="1 2">
    <name type="scientific">Candidatus Burkholderia pumila</name>
    <dbReference type="NCBI Taxonomy" id="1090375"/>
    <lineage>
        <taxon>Bacteria</taxon>
        <taxon>Pseudomonadati</taxon>
        <taxon>Pseudomonadota</taxon>
        <taxon>Betaproteobacteria</taxon>
        <taxon>Burkholderiales</taxon>
        <taxon>Burkholderiaceae</taxon>
        <taxon>Burkholderia</taxon>
    </lineage>
</organism>
<proteinExistence type="predicted"/>
<name>A0ABR5HMG8_9BURK</name>
<accession>A0ABR5HMG8</accession>